<feature type="domain" description="4Fe-4S ferredoxin-type" evidence="10">
    <location>
        <begin position="33"/>
        <end position="65"/>
    </location>
</feature>
<keyword evidence="8" id="KW-0411">Iron-sulfur</keyword>
<evidence type="ECO:0000256" key="3">
    <source>
        <dbReference type="ARBA" id="ARBA00022485"/>
    </source>
</evidence>
<evidence type="ECO:0000256" key="4">
    <source>
        <dbReference type="ARBA" id="ARBA00022691"/>
    </source>
</evidence>
<dbReference type="InterPro" id="IPR023912">
    <property type="entry name" value="YjjW_bact"/>
</dbReference>
<comment type="cofactor">
    <cofactor evidence="1">
        <name>[4Fe-4S] cluster</name>
        <dbReference type="ChEBI" id="CHEBI:49883"/>
    </cofactor>
</comment>
<evidence type="ECO:0000256" key="2">
    <source>
        <dbReference type="ARBA" id="ARBA00009777"/>
    </source>
</evidence>
<dbReference type="EMBL" id="JABACJ020000001">
    <property type="protein sequence ID" value="MBU3874208.1"/>
    <property type="molecule type" value="Genomic_DNA"/>
</dbReference>
<keyword evidence="7" id="KW-0408">Iron</keyword>
<evidence type="ECO:0000256" key="7">
    <source>
        <dbReference type="ARBA" id="ARBA00023004"/>
    </source>
</evidence>
<evidence type="ECO:0000313" key="13">
    <source>
        <dbReference type="Proteomes" id="UP000723714"/>
    </source>
</evidence>
<evidence type="ECO:0000313" key="12">
    <source>
        <dbReference type="EMBL" id="MBU3874208.1"/>
    </source>
</evidence>
<dbReference type="PANTHER" id="PTHR30352">
    <property type="entry name" value="PYRUVATE FORMATE-LYASE-ACTIVATING ENZYME"/>
    <property type="match status" value="1"/>
</dbReference>
<evidence type="ECO:0000256" key="5">
    <source>
        <dbReference type="ARBA" id="ARBA00022723"/>
    </source>
</evidence>
<name>A0ABS6CY73_9FIRM</name>
<dbReference type="RefSeq" id="WP_216238207.1">
    <property type="nucleotide sequence ID" value="NZ_JABACJ020000001.1"/>
</dbReference>
<dbReference type="Proteomes" id="UP000723714">
    <property type="component" value="Unassembled WGS sequence"/>
</dbReference>
<dbReference type="SFLD" id="SFLDS00029">
    <property type="entry name" value="Radical_SAM"/>
    <property type="match status" value="1"/>
</dbReference>
<reference evidence="12 13" key="1">
    <citation type="submission" date="2021-06" db="EMBL/GenBank/DDBJ databases">
        <title>Faecalicatena sp. nov. isolated from porcine feces.</title>
        <authorList>
            <person name="Oh B.S."/>
            <person name="Lee J.H."/>
        </authorList>
    </citation>
    <scope>NUCLEOTIDE SEQUENCE [LARGE SCALE GENOMIC DNA]</scope>
    <source>
        <strain evidence="12 13">AGMB00832</strain>
    </source>
</reference>
<dbReference type="PROSITE" id="PS00198">
    <property type="entry name" value="4FE4S_FER_1"/>
    <property type="match status" value="1"/>
</dbReference>
<dbReference type="InterPro" id="IPR001989">
    <property type="entry name" value="Radical_activat_CS"/>
</dbReference>
<keyword evidence="13" id="KW-1185">Reference proteome</keyword>
<keyword evidence="6" id="KW-0560">Oxidoreductase</keyword>
<gene>
    <name evidence="12" type="ORF">HGO97_000045</name>
</gene>
<dbReference type="InterPro" id="IPR012839">
    <property type="entry name" value="Organic_radical_activase"/>
</dbReference>
<dbReference type="SFLD" id="SFLDF00392">
    <property type="entry name" value="YjjI_activase"/>
    <property type="match status" value="1"/>
</dbReference>
<accession>A0ABS6CY73</accession>
<dbReference type="PROSITE" id="PS51918">
    <property type="entry name" value="RADICAL_SAM"/>
    <property type="match status" value="1"/>
</dbReference>
<sequence length="278" mass="31029">MRKAPVNKIIPFSVVDGIGNRTSIFLQGCNIHCGYCHNPETQRMCTHCGKCVEDCPVQALYIEEGKVCWDAIKCVQCDHCIAVCPYFASPKIRFMDAAEVFEEVEKGIPFIRGITVSGGECMLYPEFLTELFKMAKEHGLTCFADSNGTVDFSEYPSLLECCDGVMLDVKSWQEDVYQALTGGLNQTVKKNLRLLAELGKLEELRIVCLPGQVDAKEAIEGIRETIPDQVGAVKLKLIMFRNFGVKGRFAELESPSREYMEELKQCALAAGFQKIIIT</sequence>
<evidence type="ECO:0000259" key="11">
    <source>
        <dbReference type="PROSITE" id="PS51918"/>
    </source>
</evidence>
<comment type="caution">
    <text evidence="12">The sequence shown here is derived from an EMBL/GenBank/DDBJ whole genome shotgun (WGS) entry which is preliminary data.</text>
</comment>
<keyword evidence="5" id="KW-0479">Metal-binding</keyword>
<proteinExistence type="inferred from homology"/>
<keyword evidence="4" id="KW-0949">S-adenosyl-L-methionine</keyword>
<dbReference type="InterPro" id="IPR017896">
    <property type="entry name" value="4Fe4S_Fe-S-bd"/>
</dbReference>
<evidence type="ECO:0000256" key="1">
    <source>
        <dbReference type="ARBA" id="ARBA00001966"/>
    </source>
</evidence>
<dbReference type="InterPro" id="IPR007197">
    <property type="entry name" value="rSAM"/>
</dbReference>
<evidence type="ECO:0000259" key="10">
    <source>
        <dbReference type="PROSITE" id="PS51379"/>
    </source>
</evidence>
<dbReference type="PROSITE" id="PS51379">
    <property type="entry name" value="4FE4S_FER_2"/>
    <property type="match status" value="2"/>
</dbReference>
<feature type="domain" description="Radical SAM core" evidence="11">
    <location>
        <begin position="15"/>
        <end position="273"/>
    </location>
</feature>
<dbReference type="InterPro" id="IPR040074">
    <property type="entry name" value="BssD/PflA/YjjW"/>
</dbReference>
<evidence type="ECO:0000256" key="6">
    <source>
        <dbReference type="ARBA" id="ARBA00023002"/>
    </source>
</evidence>
<organism evidence="12 13">
    <name type="scientific">Faecalicatena faecalis</name>
    <dbReference type="NCBI Taxonomy" id="2726362"/>
    <lineage>
        <taxon>Bacteria</taxon>
        <taxon>Bacillati</taxon>
        <taxon>Bacillota</taxon>
        <taxon>Clostridia</taxon>
        <taxon>Lachnospirales</taxon>
        <taxon>Lachnospiraceae</taxon>
        <taxon>Faecalicatena</taxon>
    </lineage>
</organism>
<dbReference type="NCBIfam" id="TIGR04041">
    <property type="entry name" value="activase_YjjW"/>
    <property type="match status" value="1"/>
</dbReference>
<dbReference type="Pfam" id="PF00037">
    <property type="entry name" value="Fer4"/>
    <property type="match status" value="1"/>
</dbReference>
<dbReference type="PROSITE" id="PS01087">
    <property type="entry name" value="RADICAL_ACTIVATING"/>
    <property type="match status" value="1"/>
</dbReference>
<evidence type="ECO:0000256" key="8">
    <source>
        <dbReference type="ARBA" id="ARBA00023014"/>
    </source>
</evidence>
<dbReference type="InterPro" id="IPR017900">
    <property type="entry name" value="4Fe4S_Fe_S_CS"/>
</dbReference>
<dbReference type="InterPro" id="IPR034457">
    <property type="entry name" value="Organic_radical-activating"/>
</dbReference>
<dbReference type="SFLD" id="SFLDG01066">
    <property type="entry name" value="organic_radical-activating_enz"/>
    <property type="match status" value="1"/>
</dbReference>
<dbReference type="CDD" id="cd01335">
    <property type="entry name" value="Radical_SAM"/>
    <property type="match status" value="1"/>
</dbReference>
<feature type="domain" description="4Fe-4S ferredoxin-type" evidence="10">
    <location>
        <begin position="66"/>
        <end position="94"/>
    </location>
</feature>
<comment type="similarity">
    <text evidence="2">Belongs to the organic radical-activating enzymes family.</text>
</comment>
<protein>
    <submittedName>
        <fullName evidence="12">YjjW family glycine radical enzyme activase</fullName>
    </submittedName>
</protein>
<dbReference type="PIRSF" id="PIRSF000371">
    <property type="entry name" value="PFL_act_enz"/>
    <property type="match status" value="1"/>
</dbReference>
<dbReference type="PANTHER" id="PTHR30352:SF13">
    <property type="entry name" value="GLYCYL-RADICAL ENZYME ACTIVATING ENZYME YJJW-RELATED"/>
    <property type="match status" value="1"/>
</dbReference>
<dbReference type="SFLD" id="SFLDG01118">
    <property type="entry name" value="activating_enzymes__group_2"/>
    <property type="match status" value="1"/>
</dbReference>
<dbReference type="Pfam" id="PF04055">
    <property type="entry name" value="Radical_SAM"/>
    <property type="match status" value="1"/>
</dbReference>
<evidence type="ECO:0000256" key="9">
    <source>
        <dbReference type="ARBA" id="ARBA00047365"/>
    </source>
</evidence>
<comment type="catalytic activity">
    <reaction evidence="9">
        <text>glycyl-[protein] + reduced [flavodoxin] + S-adenosyl-L-methionine = glycin-2-yl radical-[protein] + semiquinone [flavodoxin] + 5'-deoxyadenosine + L-methionine + H(+)</text>
        <dbReference type="Rhea" id="RHEA:61976"/>
        <dbReference type="Rhea" id="RHEA-COMP:10622"/>
        <dbReference type="Rhea" id="RHEA-COMP:14480"/>
        <dbReference type="Rhea" id="RHEA-COMP:15993"/>
        <dbReference type="Rhea" id="RHEA-COMP:15994"/>
        <dbReference type="ChEBI" id="CHEBI:15378"/>
        <dbReference type="ChEBI" id="CHEBI:17319"/>
        <dbReference type="ChEBI" id="CHEBI:29947"/>
        <dbReference type="ChEBI" id="CHEBI:32722"/>
        <dbReference type="ChEBI" id="CHEBI:57618"/>
        <dbReference type="ChEBI" id="CHEBI:57844"/>
        <dbReference type="ChEBI" id="CHEBI:59789"/>
        <dbReference type="ChEBI" id="CHEBI:140311"/>
    </reaction>
</comment>
<keyword evidence="3" id="KW-0004">4Fe-4S</keyword>